<gene>
    <name evidence="1" type="ORF">SAMN05444008_10164</name>
</gene>
<accession>A0A1M4SBW7</accession>
<dbReference type="Proteomes" id="UP000184368">
    <property type="component" value="Unassembled WGS sequence"/>
</dbReference>
<protein>
    <submittedName>
        <fullName evidence="1">Uncharacterized protein</fullName>
    </submittedName>
</protein>
<dbReference type="RefSeq" id="WP_073038908.1">
    <property type="nucleotide sequence ID" value="NZ_FQUO01000001.1"/>
</dbReference>
<name>A0A1M4SBW7_9BACT</name>
<dbReference type="AlphaFoldDB" id="A0A1M4SBW7"/>
<organism evidence="1 2">
    <name type="scientific">Cnuella takakiae</name>
    <dbReference type="NCBI Taxonomy" id="1302690"/>
    <lineage>
        <taxon>Bacteria</taxon>
        <taxon>Pseudomonadati</taxon>
        <taxon>Bacteroidota</taxon>
        <taxon>Chitinophagia</taxon>
        <taxon>Chitinophagales</taxon>
        <taxon>Chitinophagaceae</taxon>
        <taxon>Cnuella</taxon>
    </lineage>
</organism>
<evidence type="ECO:0000313" key="1">
    <source>
        <dbReference type="EMBL" id="SHE29658.1"/>
    </source>
</evidence>
<dbReference type="STRING" id="1302690.BUE76_23180"/>
<dbReference type="EMBL" id="FQUO01000001">
    <property type="protein sequence ID" value="SHE29658.1"/>
    <property type="molecule type" value="Genomic_DNA"/>
</dbReference>
<sequence>MERTTARFASLSELVDFQMITDQRRAVIDPAGCTLTGRFTEADLELAINGYQARTLSTEQEPSSTAGLRFSAMAQNSTHDQRSHSDCRR</sequence>
<reference evidence="1 2" key="1">
    <citation type="submission" date="2016-11" db="EMBL/GenBank/DDBJ databases">
        <authorList>
            <person name="Jaros S."/>
            <person name="Januszkiewicz K."/>
            <person name="Wedrychowicz H."/>
        </authorList>
    </citation>
    <scope>NUCLEOTIDE SEQUENCE [LARGE SCALE GENOMIC DNA]</scope>
    <source>
        <strain evidence="1 2">DSM 26897</strain>
    </source>
</reference>
<proteinExistence type="predicted"/>
<keyword evidence="2" id="KW-1185">Reference proteome</keyword>
<evidence type="ECO:0000313" key="2">
    <source>
        <dbReference type="Proteomes" id="UP000184368"/>
    </source>
</evidence>